<dbReference type="Proteomes" id="UP001149009">
    <property type="component" value="Unassembled WGS sequence"/>
</dbReference>
<evidence type="ECO:0000313" key="1">
    <source>
        <dbReference type="EMBL" id="MCT8990346.1"/>
    </source>
</evidence>
<evidence type="ECO:0000313" key="2">
    <source>
        <dbReference type="Proteomes" id="UP001149009"/>
    </source>
</evidence>
<dbReference type="RefSeq" id="WP_261515206.1">
    <property type="nucleotide sequence ID" value="NZ_JAODNV010000008.1"/>
</dbReference>
<proteinExistence type="predicted"/>
<comment type="caution">
    <text evidence="1">The sequence shown here is derived from an EMBL/GenBank/DDBJ whole genome shotgun (WGS) entry which is preliminary data.</text>
</comment>
<name>A0A9X2X8Y6_9HYPH</name>
<sequence>MALRGDRLAITRHRDLEAAEAQRPPSIGDLAHVCKALMLAEDTPAKLEVAKALLPVISRQLLEQIEADTTAGNLRDKAVALAKRYCTILGGRDLAIDDTIATINAYFFDRIGEDKALNGANIAAAALTATFMLVPTVGKNLPALVAALREGRYRDAVMPALSICAIAGMTLNPTMAALGVERASAIAAATGNTLMMCNLPEIAHHAREWASLRRALPDPETRPFAAFARSHGLVDKGLHTALDFLHEFAAQAGFLALNLKNAIGGSDSPRNPAVFPLLSVLLGSFALDTARGEQPFTEFRPDRESLASDVTVQDGAWVRQHAARLLLQQKISGSYRPADYNAFMRPLIETSSAKAHIARQLGGNTLSDAQEKAFLKGLLCQFCADEDARDAVRVAIERIYRFDRFDPAANAGGDPALCEILRFVQAERNKDKAFLRDGRGLAHADHVYRNVIAHAIKCALFEELGQTATGSGHD</sequence>
<reference evidence="1" key="1">
    <citation type="submission" date="2022-08" db="EMBL/GenBank/DDBJ databases">
        <title>Chelativorans sichuanense sp. nov., a paraffin oil-degrading bacterium isolated from a mixture of oil-based drill cuttings and paddy soil.</title>
        <authorList>
            <person name="Yu J."/>
            <person name="Liu H."/>
            <person name="Chen Q."/>
        </authorList>
    </citation>
    <scope>NUCLEOTIDE SEQUENCE</scope>
    <source>
        <strain evidence="1">SCAU 2101</strain>
    </source>
</reference>
<organism evidence="1 2">
    <name type="scientific">Chelativorans petroleitrophicus</name>
    <dbReference type="NCBI Taxonomy" id="2975484"/>
    <lineage>
        <taxon>Bacteria</taxon>
        <taxon>Pseudomonadati</taxon>
        <taxon>Pseudomonadota</taxon>
        <taxon>Alphaproteobacteria</taxon>
        <taxon>Hyphomicrobiales</taxon>
        <taxon>Phyllobacteriaceae</taxon>
        <taxon>Chelativorans</taxon>
    </lineage>
</organism>
<keyword evidence="2" id="KW-1185">Reference proteome</keyword>
<gene>
    <name evidence="1" type="ORF">NYR54_08565</name>
</gene>
<protein>
    <submittedName>
        <fullName evidence="1">Uncharacterized protein</fullName>
    </submittedName>
</protein>
<dbReference type="EMBL" id="JAODNV010000008">
    <property type="protein sequence ID" value="MCT8990346.1"/>
    <property type="molecule type" value="Genomic_DNA"/>
</dbReference>
<accession>A0A9X2X8Y6</accession>
<dbReference type="AlphaFoldDB" id="A0A9X2X8Y6"/>